<evidence type="ECO:0000256" key="1">
    <source>
        <dbReference type="SAM" id="MobiDB-lite"/>
    </source>
</evidence>
<reference evidence="2" key="2">
    <citation type="journal article" date="2015" name="Data Brief">
        <title>Shoot transcriptome of the giant reed, Arundo donax.</title>
        <authorList>
            <person name="Barrero R.A."/>
            <person name="Guerrero F.D."/>
            <person name="Moolhuijzen P."/>
            <person name="Goolsby J.A."/>
            <person name="Tidwell J."/>
            <person name="Bellgard S.E."/>
            <person name="Bellgard M.I."/>
        </authorList>
    </citation>
    <scope>NUCLEOTIDE SEQUENCE</scope>
    <source>
        <tissue evidence="2">Shoot tissue taken approximately 20 cm above the soil surface</tissue>
    </source>
</reference>
<feature type="region of interest" description="Disordered" evidence="1">
    <location>
        <begin position="1"/>
        <end position="64"/>
    </location>
</feature>
<feature type="compositionally biased region" description="Basic and acidic residues" evidence="1">
    <location>
        <begin position="46"/>
        <end position="60"/>
    </location>
</feature>
<dbReference type="EMBL" id="GBRH01179302">
    <property type="protein sequence ID" value="JAE18594.1"/>
    <property type="molecule type" value="Transcribed_RNA"/>
</dbReference>
<accession>A0A0A9G582</accession>
<sequence length="78" mass="8540">MLDFQLSPTVNHHQSLSSSEHHHQLYQQGHFRKKTPGVEASHLLPRGKEAAPRRCGREAEQSVCRGVAAVKTGEGKGG</sequence>
<name>A0A0A9G582_ARUDO</name>
<protein>
    <submittedName>
        <fullName evidence="2">Uncharacterized protein</fullName>
    </submittedName>
</protein>
<evidence type="ECO:0000313" key="2">
    <source>
        <dbReference type="EMBL" id="JAE18594.1"/>
    </source>
</evidence>
<dbReference type="AlphaFoldDB" id="A0A0A9G582"/>
<reference evidence="2" key="1">
    <citation type="submission" date="2014-09" db="EMBL/GenBank/DDBJ databases">
        <authorList>
            <person name="Magalhaes I.L.F."/>
            <person name="Oliveira U."/>
            <person name="Santos F.R."/>
            <person name="Vidigal T.H.D.A."/>
            <person name="Brescovit A.D."/>
            <person name="Santos A.J."/>
        </authorList>
    </citation>
    <scope>NUCLEOTIDE SEQUENCE</scope>
    <source>
        <tissue evidence="2">Shoot tissue taken approximately 20 cm above the soil surface</tissue>
    </source>
</reference>
<proteinExistence type="predicted"/>
<feature type="compositionally biased region" description="Polar residues" evidence="1">
    <location>
        <begin position="1"/>
        <end position="11"/>
    </location>
</feature>
<organism evidence="2">
    <name type="scientific">Arundo donax</name>
    <name type="common">Giant reed</name>
    <name type="synonym">Donax arundinaceus</name>
    <dbReference type="NCBI Taxonomy" id="35708"/>
    <lineage>
        <taxon>Eukaryota</taxon>
        <taxon>Viridiplantae</taxon>
        <taxon>Streptophyta</taxon>
        <taxon>Embryophyta</taxon>
        <taxon>Tracheophyta</taxon>
        <taxon>Spermatophyta</taxon>
        <taxon>Magnoliopsida</taxon>
        <taxon>Liliopsida</taxon>
        <taxon>Poales</taxon>
        <taxon>Poaceae</taxon>
        <taxon>PACMAD clade</taxon>
        <taxon>Arundinoideae</taxon>
        <taxon>Arundineae</taxon>
        <taxon>Arundo</taxon>
    </lineage>
</organism>